<dbReference type="Pfam" id="PF00036">
    <property type="entry name" value="EF-hand_1"/>
    <property type="match status" value="1"/>
</dbReference>
<dbReference type="InterPro" id="IPR018247">
    <property type="entry name" value="EF_Hand_1_Ca_BS"/>
</dbReference>
<dbReference type="SUPFAM" id="SSF47473">
    <property type="entry name" value="EF-hand"/>
    <property type="match status" value="1"/>
</dbReference>
<comment type="caution">
    <text evidence="5">The sequence shown here is derived from an EMBL/GenBank/DDBJ whole genome shotgun (WGS) entry which is preliminary data.</text>
</comment>
<evidence type="ECO:0000256" key="3">
    <source>
        <dbReference type="SAM" id="MobiDB-lite"/>
    </source>
</evidence>
<feature type="compositionally biased region" description="Polar residues" evidence="3">
    <location>
        <begin position="7"/>
        <end position="32"/>
    </location>
</feature>
<dbReference type="STRING" id="133385.A0A2T9YCC9"/>
<keyword evidence="1" id="KW-0677">Repeat</keyword>
<sequence>MPEYHTRQITGQNMSHSQNNRTFPHNQTSNQNINHIESSPAVQISAEYTAEINEAFNLFDTNSDGLIDYYEFKVAMRALGFDVKKQEIVQLLKDYGRENNMIDLANFTLIMAEKISRRDPEEEYRKAFRLFDSDNSGKITVESLNKVAQELGETLSIEEISSMIDEFDLDNDGGINETEFIKIMMG</sequence>
<accession>A0A2T9YCC9</accession>
<name>A0A2T9YCC9_9FUNG</name>
<evidence type="ECO:0000313" key="5">
    <source>
        <dbReference type="EMBL" id="PVU89993.1"/>
    </source>
</evidence>
<feature type="domain" description="EF-hand" evidence="4">
    <location>
        <begin position="155"/>
        <end position="186"/>
    </location>
</feature>
<dbReference type="PROSITE" id="PS00018">
    <property type="entry name" value="EF_HAND_1"/>
    <property type="match status" value="1"/>
</dbReference>
<reference evidence="5 6" key="1">
    <citation type="journal article" date="2018" name="MBio">
        <title>Comparative Genomics Reveals the Core Gene Toolbox for the Fungus-Insect Symbiosis.</title>
        <authorList>
            <person name="Wang Y."/>
            <person name="Stata M."/>
            <person name="Wang W."/>
            <person name="Stajich J.E."/>
            <person name="White M.M."/>
            <person name="Moncalvo J.M."/>
        </authorList>
    </citation>
    <scope>NUCLEOTIDE SEQUENCE [LARGE SCALE GENOMIC DNA]</scope>
    <source>
        <strain evidence="5 6">SWE-8-4</strain>
    </source>
</reference>
<feature type="domain" description="EF-hand" evidence="4">
    <location>
        <begin position="119"/>
        <end position="154"/>
    </location>
</feature>
<dbReference type="GO" id="GO:0016460">
    <property type="term" value="C:myosin II complex"/>
    <property type="evidence" value="ECO:0007669"/>
    <property type="project" value="TreeGrafter"/>
</dbReference>
<dbReference type="SMART" id="SM00054">
    <property type="entry name" value="EFh"/>
    <property type="match status" value="3"/>
</dbReference>
<protein>
    <recommendedName>
        <fullName evidence="4">EF-hand domain-containing protein</fullName>
    </recommendedName>
</protein>
<dbReference type="InterPro" id="IPR002048">
    <property type="entry name" value="EF_hand_dom"/>
</dbReference>
<keyword evidence="2" id="KW-0106">Calcium</keyword>
<dbReference type="CDD" id="cd00051">
    <property type="entry name" value="EFh"/>
    <property type="match status" value="2"/>
</dbReference>
<evidence type="ECO:0000313" key="6">
    <source>
        <dbReference type="Proteomes" id="UP000245383"/>
    </source>
</evidence>
<dbReference type="InterPro" id="IPR011992">
    <property type="entry name" value="EF-hand-dom_pair"/>
</dbReference>
<dbReference type="GO" id="GO:0005509">
    <property type="term" value="F:calcium ion binding"/>
    <property type="evidence" value="ECO:0007669"/>
    <property type="project" value="InterPro"/>
</dbReference>
<evidence type="ECO:0000259" key="4">
    <source>
        <dbReference type="PROSITE" id="PS50222"/>
    </source>
</evidence>
<dbReference type="Gene3D" id="1.10.238.10">
    <property type="entry name" value="EF-hand"/>
    <property type="match status" value="2"/>
</dbReference>
<evidence type="ECO:0000256" key="2">
    <source>
        <dbReference type="ARBA" id="ARBA00022837"/>
    </source>
</evidence>
<dbReference type="PANTHER" id="PTHR23048:SF59">
    <property type="entry name" value="EF-HAND SUPERFAMILY PROTEIN"/>
    <property type="match status" value="1"/>
</dbReference>
<dbReference type="Proteomes" id="UP000245383">
    <property type="component" value="Unassembled WGS sequence"/>
</dbReference>
<dbReference type="PROSITE" id="PS50222">
    <property type="entry name" value="EF_HAND_2"/>
    <property type="match status" value="3"/>
</dbReference>
<keyword evidence="6" id="KW-1185">Reference proteome</keyword>
<proteinExistence type="predicted"/>
<evidence type="ECO:0000256" key="1">
    <source>
        <dbReference type="ARBA" id="ARBA00022737"/>
    </source>
</evidence>
<feature type="domain" description="EF-hand" evidence="4">
    <location>
        <begin position="47"/>
        <end position="82"/>
    </location>
</feature>
<dbReference type="InterPro" id="IPR050230">
    <property type="entry name" value="CALM/Myosin/TropC-like"/>
</dbReference>
<gene>
    <name evidence="5" type="ORF">BB561_005087</name>
</gene>
<dbReference type="FunFam" id="1.10.238.10:FF:000001">
    <property type="entry name" value="Calmodulin 1"/>
    <property type="match status" value="1"/>
</dbReference>
<organism evidence="5 6">
    <name type="scientific">Smittium simulii</name>
    <dbReference type="NCBI Taxonomy" id="133385"/>
    <lineage>
        <taxon>Eukaryota</taxon>
        <taxon>Fungi</taxon>
        <taxon>Fungi incertae sedis</taxon>
        <taxon>Zoopagomycota</taxon>
        <taxon>Kickxellomycotina</taxon>
        <taxon>Harpellomycetes</taxon>
        <taxon>Harpellales</taxon>
        <taxon>Legeriomycetaceae</taxon>
        <taxon>Smittium</taxon>
    </lineage>
</organism>
<dbReference type="AlphaFoldDB" id="A0A2T9YCC9"/>
<dbReference type="EMBL" id="MBFR01000284">
    <property type="protein sequence ID" value="PVU89993.1"/>
    <property type="molecule type" value="Genomic_DNA"/>
</dbReference>
<dbReference type="Pfam" id="PF13499">
    <property type="entry name" value="EF-hand_7"/>
    <property type="match status" value="1"/>
</dbReference>
<dbReference type="PANTHER" id="PTHR23048">
    <property type="entry name" value="MYOSIN LIGHT CHAIN 1, 3"/>
    <property type="match status" value="1"/>
</dbReference>
<dbReference type="OrthoDB" id="26525at2759"/>
<feature type="region of interest" description="Disordered" evidence="3">
    <location>
        <begin position="1"/>
        <end position="32"/>
    </location>
</feature>